<evidence type="ECO:0000313" key="19">
    <source>
        <dbReference type="EMBL" id="KAG5608695.1"/>
    </source>
</evidence>
<evidence type="ECO:0000256" key="11">
    <source>
        <dbReference type="ARBA" id="ARBA00022840"/>
    </source>
</evidence>
<feature type="domain" description="Disease resistance protein winged helix" evidence="17">
    <location>
        <begin position="1261"/>
        <end position="1330"/>
    </location>
</feature>
<dbReference type="InterPro" id="IPR038005">
    <property type="entry name" value="RX-like_CC"/>
</dbReference>
<dbReference type="Gene3D" id="1.10.10.10">
    <property type="entry name" value="Winged helix-like DNA-binding domain superfamily/Winged helix DNA-binding domain"/>
    <property type="match status" value="3"/>
</dbReference>
<dbReference type="OrthoDB" id="3027644at2759"/>
<dbReference type="GO" id="GO:0005737">
    <property type="term" value="C:cytoplasm"/>
    <property type="evidence" value="ECO:0007669"/>
    <property type="project" value="UniProtKB-SubCell"/>
</dbReference>
<dbReference type="Gene3D" id="1.10.8.430">
    <property type="entry name" value="Helical domain of apoptotic protease-activating factors"/>
    <property type="match status" value="2"/>
</dbReference>
<dbReference type="Pfam" id="PF23598">
    <property type="entry name" value="LRR_14"/>
    <property type="match status" value="2"/>
</dbReference>
<dbReference type="SUPFAM" id="SSF52540">
    <property type="entry name" value="P-loop containing nucleoside triphosphate hydrolases"/>
    <property type="match status" value="4"/>
</dbReference>
<dbReference type="Gene3D" id="1.20.5.4130">
    <property type="match status" value="4"/>
</dbReference>
<evidence type="ECO:0000256" key="4">
    <source>
        <dbReference type="ARBA" id="ARBA00008894"/>
    </source>
</evidence>
<evidence type="ECO:0000256" key="3">
    <source>
        <dbReference type="ARBA" id="ARBA00004496"/>
    </source>
</evidence>
<feature type="domain" description="Disease resistance N-terminal" evidence="16">
    <location>
        <begin position="2338"/>
        <end position="2419"/>
    </location>
</feature>
<keyword evidence="6" id="KW-0433">Leucine-rich repeat</keyword>
<keyword evidence="11" id="KW-0067">ATP-binding</keyword>
<evidence type="ECO:0000256" key="7">
    <source>
        <dbReference type="ARBA" id="ARBA00022667"/>
    </source>
</evidence>
<feature type="domain" description="NB-ARC" evidence="15">
    <location>
        <begin position="162"/>
        <end position="333"/>
    </location>
</feature>
<dbReference type="InterPro" id="IPR032675">
    <property type="entry name" value="LRR_dom_sf"/>
</dbReference>
<evidence type="ECO:0000256" key="12">
    <source>
        <dbReference type="ARBA" id="ARBA00023054"/>
    </source>
</evidence>
<dbReference type="Gene3D" id="3.40.50.300">
    <property type="entry name" value="P-loop containing nucleotide triphosphate hydrolases"/>
    <property type="match status" value="4"/>
</dbReference>
<evidence type="ECO:0000259" key="16">
    <source>
        <dbReference type="Pfam" id="PF18052"/>
    </source>
</evidence>
<evidence type="ECO:0000256" key="9">
    <source>
        <dbReference type="ARBA" id="ARBA00022741"/>
    </source>
</evidence>
<evidence type="ECO:0000256" key="10">
    <source>
        <dbReference type="ARBA" id="ARBA00022821"/>
    </source>
</evidence>
<dbReference type="GO" id="GO:0016020">
    <property type="term" value="C:membrane"/>
    <property type="evidence" value="ECO:0007669"/>
    <property type="project" value="UniProtKB-SubCell"/>
</dbReference>
<dbReference type="InterPro" id="IPR055414">
    <property type="entry name" value="LRR_R13L4/SHOC2-like"/>
</dbReference>
<evidence type="ECO:0000259" key="18">
    <source>
        <dbReference type="Pfam" id="PF23598"/>
    </source>
</evidence>
<feature type="domain" description="Disease resistance N-terminal" evidence="16">
    <location>
        <begin position="6"/>
        <end position="90"/>
    </location>
</feature>
<evidence type="ECO:0000259" key="17">
    <source>
        <dbReference type="Pfam" id="PF23559"/>
    </source>
</evidence>
<keyword evidence="9" id="KW-0547">Nucleotide-binding</keyword>
<accession>A0A9J5Z9V9</accession>
<dbReference type="InterPro" id="IPR002182">
    <property type="entry name" value="NB-ARC"/>
</dbReference>
<dbReference type="FunFam" id="1.10.10.10:FF:000322">
    <property type="entry name" value="Probable disease resistance protein At1g63360"/>
    <property type="match status" value="3"/>
</dbReference>
<dbReference type="Pfam" id="PF18052">
    <property type="entry name" value="Rx_N"/>
    <property type="match status" value="4"/>
</dbReference>
<keyword evidence="8" id="KW-0677">Repeat</keyword>
<evidence type="ECO:0000256" key="2">
    <source>
        <dbReference type="ARBA" id="ARBA00004170"/>
    </source>
</evidence>
<feature type="domain" description="Disease resistance R13L4/SHOC-2-like LRR" evidence="18">
    <location>
        <begin position="532"/>
        <end position="813"/>
    </location>
</feature>
<feature type="domain" description="Disease resistance R13L4/SHOC-2-like LRR" evidence="18">
    <location>
        <begin position="1375"/>
        <end position="1662"/>
    </location>
</feature>
<dbReference type="Proteomes" id="UP000824120">
    <property type="component" value="Chromosome 4"/>
</dbReference>
<evidence type="ECO:0000256" key="8">
    <source>
        <dbReference type="ARBA" id="ARBA00022737"/>
    </source>
</evidence>
<dbReference type="GO" id="GO:0005524">
    <property type="term" value="F:ATP binding"/>
    <property type="evidence" value="ECO:0007669"/>
    <property type="project" value="UniProtKB-KW"/>
</dbReference>
<dbReference type="PANTHER" id="PTHR23155">
    <property type="entry name" value="DISEASE RESISTANCE PROTEIN RP"/>
    <property type="match status" value="1"/>
</dbReference>
<dbReference type="PRINTS" id="PR00364">
    <property type="entry name" value="DISEASERSIST"/>
</dbReference>
<dbReference type="Pfam" id="PF00931">
    <property type="entry name" value="NB-ARC"/>
    <property type="match status" value="4"/>
</dbReference>
<dbReference type="PANTHER" id="PTHR23155:SF1152">
    <property type="entry name" value="AAA+ ATPASE DOMAIN-CONTAINING PROTEIN"/>
    <property type="match status" value="1"/>
</dbReference>
<feature type="coiled-coil region" evidence="14">
    <location>
        <begin position="17"/>
        <end position="51"/>
    </location>
</feature>
<dbReference type="InterPro" id="IPR027417">
    <property type="entry name" value="P-loop_NTPase"/>
</dbReference>
<dbReference type="GO" id="GO:0009626">
    <property type="term" value="P:plant-type hypersensitive response"/>
    <property type="evidence" value="ECO:0007669"/>
    <property type="project" value="UniProtKB-KW"/>
</dbReference>
<dbReference type="Gene3D" id="3.80.10.10">
    <property type="entry name" value="Ribonuclease Inhibitor"/>
    <property type="match status" value="5"/>
</dbReference>
<dbReference type="EMBL" id="JACXVP010000004">
    <property type="protein sequence ID" value="KAG5608695.1"/>
    <property type="molecule type" value="Genomic_DNA"/>
</dbReference>
<dbReference type="InterPro" id="IPR044974">
    <property type="entry name" value="Disease_R_plants"/>
</dbReference>
<dbReference type="FunFam" id="3.40.50.300:FF:001091">
    <property type="entry name" value="Probable disease resistance protein At1g61300"/>
    <property type="match status" value="3"/>
</dbReference>
<keyword evidence="12 14" id="KW-0175">Coiled coil</keyword>
<sequence>MTEAYVSFAVQKLGDFLIQKVSLRKNLRKEVESLRNELLFMQSFLREAEQKQSGDQRVQQWVFEINSIANDAVAILETYSFEAGKRASHLKAFACICRKEKKFYNVAEEINHSSSESDISQTETYGITNINNAGEGSSNQVRKLRRTTSYVDDQDNIFVGLQDVVQKLLAELLKAEPRRSVISIHGMGGLGKTTLARNLYNSPNIVSSFPTRAWICVSQEYNTMDLLKNIIKSIQGRTKGTLEFLERMTESDLEIYLRDLLKEGKYLVVVDDVWQREAWESLKRAFPDSKNGSRVIITTRKHDVAERADNRGFVHNLRFLTREEGWDLFCRKQLDVRAMVPEMVRIARDMVEKCRGLPLAIVVLADYFHIKGLGEWQKVKDHFWQNIQDDSIEISYILSLSYNDLSATLKQCFLYFGVFPEDQEVDAEKIILLWMAEGLIPNGEERMEDVAEGFLNELIRRSLIQEVRSFWEKVTVCKVHDLLRDLAVQKAFDIKFFDIYDTKKHSISSLCIRHVIHGQGERYLSLDLSYLKLRSIMFFDPDFRNMHLTNFSSVFRHIYVLYLDIGGYVMTDVIGSLYYLKFLSLRGVCNIPSSISNLKNLQTLLVDDHGGFSRLPQKTADLINLRHLVAPYSEPLKCINKLTSLQVLKGFRCDQWKDVDPVDLVNLRELSMDYINRSYSLNNISSLKNLSTLRLLCYADESFPSLKFVNSCQKLQKLWLRGNIEKLPLFPDSITMMVLWKSKLMEDPMPILGMLPNLRNLELEEAYEGKEITCSDNSFSQLEFLRLHHLDKLETWHLATSAMPSIKGLDIKYCPHLYHIPKRMQDLKMVDAAFVSFAVKKLGDFLIQEASLRLSLRQDVQWLRNELFFMQSFLKDAEQRQVEDQRVQQWVFEINSVANDVVAILETYSFEAGKADNNRLASRLKAYTCICRKEAKFYNVNKEIHSLKHRIMDISRKRETYGIRDINNAGEGPSNRPNNQSDMVRTLRRTTSYVDEDHIFVGFQDVVQTLIAELLKAEPRRSIISIYGMGGLGKTTLARNLYISPNIVSSFHTRAWICVSQEYDTKDLLRNIIKSIQGCTKETLDLLERMTERDLEIYLRDLLTEPKYLVVVDDVWHREAWESLKRALPDRKNGSRVIITTRKEDVAERADNKGFVYRLRFLSQEESWDLFCRKLLDVRAVVSAMERLAKDMVDKCGGLPLAIVVLSGLLSHKRGLEEWQKVKDNLWQNIKDDSIEVSYILSLSYNDLSTALKQCFLYFGIFPEDRVVHVDHILWLWMAEGFVPTGKEIMEDVAEGFLNELIRRSLIQVVRTFWEKVNKCRIHDLLRDLAVQKALEVNFLDIYDPRKHSISSFCLRHSIHSQGKRYLSLDLSNFKLRSLMFLDPDFLKMGLIKFRNVFQHLYVLYLEIHVDNKYSIVPDAIGSLYHLKFLRLRGIYDLPSSIGNLKNLQTLLVNDYGYSCQLPRETADLINLRHLVAPYSNPLKRISKLTSLQVLKGVGCDQWKDVDPIDLVNLRELSMHYIKKSYSLNNISSLKNLSTLRLLCKDDESFPALEFVNSCQKLHKLWLQGGIEKLPLLDQFPNSITTLTLENSKLTEDPMPILGMLPNLRNLEFFRAYEGKEITCSDNSFSQLEILRLDCLENLERWHLTTSAMPLIKGLGIHRCPKLKEIPERMKDMADAFVTFAVQKLGDFLIQEVSLLTNLRDEVRWLRNELLFMQSFLKDAELKQSRDQKFNNGFKAGKGNDGFASCLKACACICKKDTKFYKVSKEIQSLKQRIMDISRKRETYGITNINNNAGDGPSNRPNNQSAMDVVERLLSELLKAEPCRSVISIYGMGGLGKTTLARNLYISPDIVNSFHTRAWICVSQEYNTMDLLSQEESWDLFCRKLLDLRAMTSTMERLAKDMVDKCGGLPLAIVVLSRLLSHKRGLGEWQKVKDRLWKNIEDDSIEISYILSLSYNDLSTALKQCFLYFGIFPEDQVLEAENIIRLWMAEGFIPRGEERLEDVAEGFLNELIRRSLVQVAGTFWEKVTECKVHDLLSDLAIQKALEVNFFDIYDPRNHSISSLCIRHTIHDQGEKYLSLDLSNLKLRSIMFFNPDFRNMNLINFSSTVVPTTPETAGLINLRHLVARYSEPLVRISKLTGLQALKDICCDQWKDVDPVDLVNLLELSMININKSYSLNSISSLKNLSTLKLICRETESFPSLEFVNCCEKLQKLWLDGKIEKLPLFPDSITMMVLFDSKLTEDPMPILGMLPNLRKLEFLRAYEGEEIMCSDNSFCQLEFLSLGSLAKLERWHLAINEMPLLKGLRIQDCRMLKEIPKRMKDVKLFKHMRGSKVQKLGDFLIQEINLRLSLREDVQWLRNELLFMQSFLKDAEQKQCGDQRIQQWVFEINSIANDVVAILETYTFEAGKRASCLKACACICRKEKKFYNVAKEIQSLKQRIMDISRKRETYGITNINSNAGEGPSNQFTTLRRTTSYVDDQDYIFVGFQDVVQTLLAQLLKAEPHRTVLSIYGMGGLGKTTLARNLYRSPNIVSSFPTHAWICVSQEYNTMDLLRTIIKSIQGRTKVTLDLLERMTEGDLEIYLRDLLTERKYLVVVDDVWKRESWKSLKRAFPDSKNGSRVIITTR</sequence>
<feature type="domain" description="Disease resistance protein winged helix" evidence="17">
    <location>
        <begin position="418"/>
        <end position="487"/>
    </location>
</feature>
<evidence type="ECO:0000313" key="20">
    <source>
        <dbReference type="Proteomes" id="UP000824120"/>
    </source>
</evidence>
<gene>
    <name evidence="19" type="ORF">H5410_019976</name>
</gene>
<dbReference type="SUPFAM" id="SSF52058">
    <property type="entry name" value="L domain-like"/>
    <property type="match status" value="3"/>
</dbReference>
<dbReference type="InterPro" id="IPR041118">
    <property type="entry name" value="Rx_N"/>
</dbReference>
<dbReference type="GO" id="GO:0051607">
    <property type="term" value="P:defense response to virus"/>
    <property type="evidence" value="ECO:0007669"/>
    <property type="project" value="UniProtKB-ARBA"/>
</dbReference>
<name>A0A9J5Z9V9_SOLCO</name>
<dbReference type="FunFam" id="1.10.8.430:FF:000003">
    <property type="entry name" value="Probable disease resistance protein At5g66910"/>
    <property type="match status" value="2"/>
</dbReference>
<comment type="similarity">
    <text evidence="4">Belongs to the disease resistance NB-LRR family.</text>
</comment>
<keyword evidence="13" id="KW-0472">Membrane</keyword>
<feature type="domain" description="NB-ARC" evidence="15">
    <location>
        <begin position="1004"/>
        <end position="1175"/>
    </location>
</feature>
<evidence type="ECO:0000256" key="14">
    <source>
        <dbReference type="SAM" id="Coils"/>
    </source>
</evidence>
<feature type="domain" description="NB-ARC" evidence="15">
    <location>
        <begin position="2493"/>
        <end position="2631"/>
    </location>
</feature>
<evidence type="ECO:0000256" key="1">
    <source>
        <dbReference type="ARBA" id="ARBA00002074"/>
    </source>
</evidence>
<feature type="domain" description="Disease resistance N-terminal" evidence="16">
    <location>
        <begin position="1681"/>
        <end position="1734"/>
    </location>
</feature>
<evidence type="ECO:0000256" key="6">
    <source>
        <dbReference type="ARBA" id="ARBA00022614"/>
    </source>
</evidence>
<dbReference type="InterPro" id="IPR042197">
    <property type="entry name" value="Apaf_helical"/>
</dbReference>
<feature type="domain" description="NB-ARC" evidence="15">
    <location>
        <begin position="1813"/>
        <end position="1876"/>
    </location>
</feature>
<dbReference type="GO" id="GO:0043531">
    <property type="term" value="F:ADP binding"/>
    <property type="evidence" value="ECO:0007669"/>
    <property type="project" value="InterPro"/>
</dbReference>
<evidence type="ECO:0000256" key="13">
    <source>
        <dbReference type="ARBA" id="ARBA00023136"/>
    </source>
</evidence>
<keyword evidence="10" id="KW-0611">Plant defense</keyword>
<feature type="domain" description="Disease resistance protein winged helix" evidence="17">
    <location>
        <begin position="1975"/>
        <end position="2044"/>
    </location>
</feature>
<reference evidence="19 20" key="1">
    <citation type="submission" date="2020-09" db="EMBL/GenBank/DDBJ databases">
        <title>De no assembly of potato wild relative species, Solanum commersonii.</title>
        <authorList>
            <person name="Cho K."/>
        </authorList>
    </citation>
    <scope>NUCLEOTIDE SEQUENCE [LARGE SCALE GENOMIC DNA]</scope>
    <source>
        <strain evidence="19">LZ3.2</strain>
        <tissue evidence="19">Leaf</tissue>
    </source>
</reference>
<evidence type="ECO:0000256" key="5">
    <source>
        <dbReference type="ARBA" id="ARBA00022490"/>
    </source>
</evidence>
<dbReference type="InterPro" id="IPR036388">
    <property type="entry name" value="WH-like_DNA-bd_sf"/>
</dbReference>
<comment type="caution">
    <text evidence="19">The sequence shown here is derived from an EMBL/GenBank/DDBJ whole genome shotgun (WGS) entry which is preliminary data.</text>
</comment>
<feature type="domain" description="Disease resistance N-terminal" evidence="16">
    <location>
        <begin position="834"/>
        <end position="917"/>
    </location>
</feature>
<comment type="subcellular location">
    <subcellularLocation>
        <location evidence="3">Cytoplasm</location>
    </subcellularLocation>
    <subcellularLocation>
        <location evidence="2">Membrane</location>
        <topology evidence="2">Peripheral membrane protein</topology>
    </subcellularLocation>
</comment>
<evidence type="ECO:0000259" key="15">
    <source>
        <dbReference type="Pfam" id="PF00931"/>
    </source>
</evidence>
<keyword evidence="20" id="KW-1185">Reference proteome</keyword>
<organism evidence="19 20">
    <name type="scientific">Solanum commersonii</name>
    <name type="common">Commerson's wild potato</name>
    <name type="synonym">Commerson's nightshade</name>
    <dbReference type="NCBI Taxonomy" id="4109"/>
    <lineage>
        <taxon>Eukaryota</taxon>
        <taxon>Viridiplantae</taxon>
        <taxon>Streptophyta</taxon>
        <taxon>Embryophyta</taxon>
        <taxon>Tracheophyta</taxon>
        <taxon>Spermatophyta</taxon>
        <taxon>Magnoliopsida</taxon>
        <taxon>eudicotyledons</taxon>
        <taxon>Gunneridae</taxon>
        <taxon>Pentapetalae</taxon>
        <taxon>asterids</taxon>
        <taxon>lamiids</taxon>
        <taxon>Solanales</taxon>
        <taxon>Solanaceae</taxon>
        <taxon>Solanoideae</taxon>
        <taxon>Solaneae</taxon>
        <taxon>Solanum</taxon>
    </lineage>
</organism>
<dbReference type="CDD" id="cd14798">
    <property type="entry name" value="RX-CC_like"/>
    <property type="match status" value="4"/>
</dbReference>
<dbReference type="InterPro" id="IPR058922">
    <property type="entry name" value="WHD_DRP"/>
</dbReference>
<keyword evidence="7" id="KW-0381">Hypersensitive response</keyword>
<proteinExistence type="inferred from homology"/>
<protein>
    <submittedName>
        <fullName evidence="19">Uncharacterized protein</fullName>
    </submittedName>
</protein>
<comment type="function">
    <text evidence="1">Confers resistance to late blight (Phytophthora infestans) races carrying the avirulence gene Avr1. Resistance proteins guard the plant against pathogens that contain an appropriate avirulence protein via an indirect interaction with this avirulence protein. That triggers a defense system including the hypersensitive response, which restricts the pathogen growth.</text>
</comment>
<dbReference type="Pfam" id="PF23559">
    <property type="entry name" value="WHD_DRP"/>
    <property type="match status" value="3"/>
</dbReference>
<keyword evidence="5" id="KW-0963">Cytoplasm</keyword>